<organism evidence="2 3">
    <name type="scientific">Phialemonium atrogriseum</name>
    <dbReference type="NCBI Taxonomy" id="1093897"/>
    <lineage>
        <taxon>Eukaryota</taxon>
        <taxon>Fungi</taxon>
        <taxon>Dikarya</taxon>
        <taxon>Ascomycota</taxon>
        <taxon>Pezizomycotina</taxon>
        <taxon>Sordariomycetes</taxon>
        <taxon>Sordariomycetidae</taxon>
        <taxon>Cephalothecales</taxon>
        <taxon>Cephalothecaceae</taxon>
        <taxon>Phialemonium</taxon>
    </lineage>
</organism>
<feature type="chain" id="PRO_5042471311" evidence="1">
    <location>
        <begin position="20"/>
        <end position="167"/>
    </location>
</feature>
<evidence type="ECO:0000313" key="2">
    <source>
        <dbReference type="EMBL" id="KAK1762880.1"/>
    </source>
</evidence>
<comment type="caution">
    <text evidence="2">The sequence shown here is derived from an EMBL/GenBank/DDBJ whole genome shotgun (WGS) entry which is preliminary data.</text>
</comment>
<accession>A0AAJ0BRG1</accession>
<dbReference type="RefSeq" id="XP_060279093.1">
    <property type="nucleotide sequence ID" value="XM_060430264.1"/>
</dbReference>
<evidence type="ECO:0000313" key="3">
    <source>
        <dbReference type="Proteomes" id="UP001244011"/>
    </source>
</evidence>
<gene>
    <name evidence="2" type="ORF">QBC33DRAFT_563291</name>
</gene>
<keyword evidence="1" id="KW-0732">Signal</keyword>
<evidence type="ECO:0000256" key="1">
    <source>
        <dbReference type="SAM" id="SignalP"/>
    </source>
</evidence>
<reference evidence="2" key="1">
    <citation type="submission" date="2023-06" db="EMBL/GenBank/DDBJ databases">
        <title>Genome-scale phylogeny and comparative genomics of the fungal order Sordariales.</title>
        <authorList>
            <consortium name="Lawrence Berkeley National Laboratory"/>
            <person name="Hensen N."/>
            <person name="Bonometti L."/>
            <person name="Westerberg I."/>
            <person name="Brannstrom I.O."/>
            <person name="Guillou S."/>
            <person name="Cros-Aarteil S."/>
            <person name="Calhoun S."/>
            <person name="Haridas S."/>
            <person name="Kuo A."/>
            <person name="Mondo S."/>
            <person name="Pangilinan J."/>
            <person name="Riley R."/>
            <person name="Labutti K."/>
            <person name="Andreopoulos B."/>
            <person name="Lipzen A."/>
            <person name="Chen C."/>
            <person name="Yanf M."/>
            <person name="Daum C."/>
            <person name="Ng V."/>
            <person name="Clum A."/>
            <person name="Steindorff A."/>
            <person name="Ohm R."/>
            <person name="Martin F."/>
            <person name="Silar P."/>
            <person name="Natvig D."/>
            <person name="Lalanne C."/>
            <person name="Gautier V."/>
            <person name="Ament-Velasquez S.L."/>
            <person name="Kruys A."/>
            <person name="Hutchinson M.I."/>
            <person name="Powell A.J."/>
            <person name="Barry K."/>
            <person name="Miller A.N."/>
            <person name="Grigoriev I.V."/>
            <person name="Debuchy R."/>
            <person name="Gladieux P."/>
            <person name="Thoren M.H."/>
            <person name="Johannesson H."/>
        </authorList>
    </citation>
    <scope>NUCLEOTIDE SEQUENCE</scope>
    <source>
        <strain evidence="2">8032-3</strain>
    </source>
</reference>
<dbReference type="Proteomes" id="UP001244011">
    <property type="component" value="Unassembled WGS sequence"/>
</dbReference>
<sequence length="167" mass="17291">MQITTLLAAAACLAAGVEARLAALGLPATIRPGDVFEARGQQGITNDAYAGGTGGYPGNIGTVFIGQTDLTGEYSPSSPLSRVTSLQGYNGSPPGPATIQAVILQFNGVFNQASLQTFWWDVTVGDETSEGRVYAQLGDANARFCGLEWRGGVFGSSRLASLILAMT</sequence>
<dbReference type="AlphaFoldDB" id="A0AAJ0BRG1"/>
<dbReference type="GeneID" id="85313451"/>
<feature type="signal peptide" evidence="1">
    <location>
        <begin position="1"/>
        <end position="19"/>
    </location>
</feature>
<proteinExistence type="predicted"/>
<dbReference type="Pfam" id="PF19271">
    <property type="entry name" value="Nis1"/>
    <property type="match status" value="1"/>
</dbReference>
<keyword evidence="3" id="KW-1185">Reference proteome</keyword>
<protein>
    <submittedName>
        <fullName evidence="2">Uncharacterized protein</fullName>
    </submittedName>
</protein>
<dbReference type="EMBL" id="MU839032">
    <property type="protein sequence ID" value="KAK1762880.1"/>
    <property type="molecule type" value="Genomic_DNA"/>
</dbReference>
<name>A0AAJ0BRG1_9PEZI</name>
<dbReference type="InterPro" id="IPR045469">
    <property type="entry name" value="Nis1"/>
</dbReference>